<dbReference type="PANTHER" id="PTHR24320:SF148">
    <property type="entry name" value="NAD(P)-BINDING ROSSMANN-FOLD SUPERFAMILY PROTEIN"/>
    <property type="match status" value="1"/>
</dbReference>
<dbReference type="AlphaFoldDB" id="A0A8H6VZC9"/>
<evidence type="ECO:0000313" key="5">
    <source>
        <dbReference type="Proteomes" id="UP000613580"/>
    </source>
</evidence>
<protein>
    <recommendedName>
        <fullName evidence="6">NAD(P)-binding protein</fullName>
    </recommendedName>
</protein>
<keyword evidence="5" id="KW-1185">Reference proteome</keyword>
<dbReference type="Proteomes" id="UP000613580">
    <property type="component" value="Unassembled WGS sequence"/>
</dbReference>
<evidence type="ECO:0000256" key="2">
    <source>
        <dbReference type="ARBA" id="ARBA00023002"/>
    </source>
</evidence>
<accession>A0A8H6VZC9</accession>
<feature type="region of interest" description="Disordered" evidence="3">
    <location>
        <begin position="281"/>
        <end position="300"/>
    </location>
</feature>
<dbReference type="Gene3D" id="3.40.50.720">
    <property type="entry name" value="NAD(P)-binding Rossmann-like Domain"/>
    <property type="match status" value="1"/>
</dbReference>
<reference evidence="4" key="1">
    <citation type="submission" date="2020-05" db="EMBL/GenBank/DDBJ databases">
        <title>Mycena genomes resolve the evolution of fungal bioluminescence.</title>
        <authorList>
            <person name="Tsai I.J."/>
        </authorList>
    </citation>
    <scope>NUCLEOTIDE SEQUENCE</scope>
    <source>
        <strain evidence="4">110903Hualien_Pintung</strain>
    </source>
</reference>
<keyword evidence="2" id="KW-0560">Oxidoreductase</keyword>
<evidence type="ECO:0008006" key="6">
    <source>
        <dbReference type="Google" id="ProtNLM"/>
    </source>
</evidence>
<comment type="similarity">
    <text evidence="1">Belongs to the short-chain dehydrogenases/reductases (SDR) family.</text>
</comment>
<organism evidence="4 5">
    <name type="scientific">Mycena chlorophos</name>
    <name type="common">Agaric fungus</name>
    <name type="synonym">Agaricus chlorophos</name>
    <dbReference type="NCBI Taxonomy" id="658473"/>
    <lineage>
        <taxon>Eukaryota</taxon>
        <taxon>Fungi</taxon>
        <taxon>Dikarya</taxon>
        <taxon>Basidiomycota</taxon>
        <taxon>Agaricomycotina</taxon>
        <taxon>Agaricomycetes</taxon>
        <taxon>Agaricomycetidae</taxon>
        <taxon>Agaricales</taxon>
        <taxon>Marasmiineae</taxon>
        <taxon>Mycenaceae</taxon>
        <taxon>Mycena</taxon>
    </lineage>
</organism>
<name>A0A8H6VZC9_MYCCL</name>
<dbReference type="GO" id="GO:0016491">
    <property type="term" value="F:oxidoreductase activity"/>
    <property type="evidence" value="ECO:0007669"/>
    <property type="project" value="UniProtKB-KW"/>
</dbReference>
<dbReference type="InterPro" id="IPR036291">
    <property type="entry name" value="NAD(P)-bd_dom_sf"/>
</dbReference>
<comment type="caution">
    <text evidence="4">The sequence shown here is derived from an EMBL/GenBank/DDBJ whole genome shotgun (WGS) entry which is preliminary data.</text>
</comment>
<dbReference type="PANTHER" id="PTHR24320">
    <property type="entry name" value="RETINOL DEHYDROGENASE"/>
    <property type="match status" value="1"/>
</dbReference>
<evidence type="ECO:0000313" key="4">
    <source>
        <dbReference type="EMBL" id="KAF7299774.1"/>
    </source>
</evidence>
<evidence type="ECO:0000256" key="1">
    <source>
        <dbReference type="ARBA" id="ARBA00006484"/>
    </source>
</evidence>
<evidence type="ECO:0000256" key="3">
    <source>
        <dbReference type="SAM" id="MobiDB-lite"/>
    </source>
</evidence>
<dbReference type="EMBL" id="JACAZE010000014">
    <property type="protein sequence ID" value="KAF7299774.1"/>
    <property type="molecule type" value="Genomic_DNA"/>
</dbReference>
<dbReference type="OrthoDB" id="9876299at2759"/>
<gene>
    <name evidence="4" type="ORF">HMN09_00983300</name>
</gene>
<dbReference type="SUPFAM" id="SSF51735">
    <property type="entry name" value="NAD(P)-binding Rossmann-fold domains"/>
    <property type="match status" value="1"/>
</dbReference>
<proteinExistence type="inferred from homology"/>
<sequence>MTNTRRTLVGTGCSSGLGLEAIKQLLGKLPPLSLDIDFSTVVLGVRDTAATEAAFASAEVATPVPTLLPLQLNDVSSVKSFAAETLAILGEAPLDYLFLNAASGYTVDHKSKYGEWCEQYIVNVISQHYLIHLLREKLVASKTRIVIVSSGIIRTFSEASSSVLESQLKGVAGPNYVENPYPQSKFVQLLNAHYWRRTLSPSGCVVVAVSPGLVPGTGLTRRANLVVPLDSPGARSLAVGAASLLDALVRTDFPEDPNRIFLSFEGIWDEADSSVLGKSLNREQQDEWSPSKEDIETLFA</sequence>